<keyword evidence="1" id="KW-0472">Membrane</keyword>
<sequence length="160" mass="18294">METTASFCYYFKHPWSRITVAYLVVFFNFLIFAEDPVSHSQTEAYIAVVGNCFSFLFNKYPGAGWSVLKVGCWLLAILTGLVAGKFVFHQLLFGKSCALECDIHVDMVSQKKTTQKKFLFSSQNALCGTMHLINEVIRKLILMCVWVYQYLNVSYVTHLC</sequence>
<accession>A0A3Q2Z7U9</accession>
<dbReference type="STRING" id="109280.ENSHCOP00000026934"/>
<dbReference type="Pfam" id="PF15113">
    <property type="entry name" value="TMEM117"/>
    <property type="match status" value="1"/>
</dbReference>
<proteinExistence type="predicted"/>
<dbReference type="Proteomes" id="UP000264820">
    <property type="component" value="Unplaced"/>
</dbReference>
<evidence type="ECO:0000313" key="2">
    <source>
        <dbReference type="Ensembl" id="ENSHCOP00000026934.1"/>
    </source>
</evidence>
<feature type="transmembrane region" description="Helical" evidence="1">
    <location>
        <begin position="67"/>
        <end position="88"/>
    </location>
</feature>
<dbReference type="InterPro" id="IPR029370">
    <property type="entry name" value="TMEM117"/>
</dbReference>
<dbReference type="GeneTree" id="ENSGT00390000013052"/>
<reference evidence="2" key="1">
    <citation type="submission" date="2025-08" db="UniProtKB">
        <authorList>
            <consortium name="Ensembl"/>
        </authorList>
    </citation>
    <scope>IDENTIFICATION</scope>
</reference>
<name>A0A3Q2Z7U9_HIPCM</name>
<protein>
    <submittedName>
        <fullName evidence="2">Uncharacterized protein</fullName>
    </submittedName>
</protein>
<dbReference type="Ensembl" id="ENSHCOT00000022574.1">
    <property type="protein sequence ID" value="ENSHCOP00000026934.1"/>
    <property type="gene ID" value="ENSHCOG00000018322.1"/>
</dbReference>
<keyword evidence="1" id="KW-1133">Transmembrane helix</keyword>
<organism evidence="2 3">
    <name type="scientific">Hippocampus comes</name>
    <name type="common">Tiger tail seahorse</name>
    <dbReference type="NCBI Taxonomy" id="109280"/>
    <lineage>
        <taxon>Eukaryota</taxon>
        <taxon>Metazoa</taxon>
        <taxon>Chordata</taxon>
        <taxon>Craniata</taxon>
        <taxon>Vertebrata</taxon>
        <taxon>Euteleostomi</taxon>
        <taxon>Actinopterygii</taxon>
        <taxon>Neopterygii</taxon>
        <taxon>Teleostei</taxon>
        <taxon>Neoteleostei</taxon>
        <taxon>Acanthomorphata</taxon>
        <taxon>Syngnathiaria</taxon>
        <taxon>Syngnathiformes</taxon>
        <taxon>Syngnathoidei</taxon>
        <taxon>Syngnathidae</taxon>
        <taxon>Hippocampus</taxon>
    </lineage>
</organism>
<evidence type="ECO:0000313" key="3">
    <source>
        <dbReference type="Proteomes" id="UP000264820"/>
    </source>
</evidence>
<dbReference type="GO" id="GO:0070059">
    <property type="term" value="P:intrinsic apoptotic signaling pathway in response to endoplasmic reticulum stress"/>
    <property type="evidence" value="ECO:0007669"/>
    <property type="project" value="TreeGrafter"/>
</dbReference>
<dbReference type="PANTHER" id="PTHR31226">
    <property type="entry name" value="TRANSMEMBRANE PROTEIN 117"/>
    <property type="match status" value="1"/>
</dbReference>
<dbReference type="AlphaFoldDB" id="A0A3Q2Z7U9"/>
<keyword evidence="1" id="KW-0812">Transmembrane</keyword>
<reference evidence="2" key="2">
    <citation type="submission" date="2025-09" db="UniProtKB">
        <authorList>
            <consortium name="Ensembl"/>
        </authorList>
    </citation>
    <scope>IDENTIFICATION</scope>
</reference>
<keyword evidence="3" id="KW-1185">Reference proteome</keyword>
<dbReference type="PANTHER" id="PTHR31226:SF1">
    <property type="entry name" value="TRANSMEMBRANE PROTEIN 117"/>
    <property type="match status" value="1"/>
</dbReference>
<feature type="transmembrane region" description="Helical" evidence="1">
    <location>
        <begin position="15"/>
        <end position="32"/>
    </location>
</feature>
<evidence type="ECO:0000256" key="1">
    <source>
        <dbReference type="SAM" id="Phobius"/>
    </source>
</evidence>